<dbReference type="EMBL" id="JRWR01000003">
    <property type="protein sequence ID" value="KHD26091.1"/>
    <property type="molecule type" value="Genomic_DNA"/>
</dbReference>
<proteinExistence type="predicted"/>
<reference evidence="1" key="1">
    <citation type="submission" date="2014-10" db="EMBL/GenBank/DDBJ databases">
        <title>Genome sequencing of Vibrio caribbeanicus T14.</title>
        <authorList>
            <person name="Chan K.-G."/>
            <person name="Mohamad N.I."/>
        </authorList>
    </citation>
    <scope>NUCLEOTIDE SEQUENCE</scope>
    <source>
        <strain evidence="1">T14</strain>
    </source>
</reference>
<accession>A0ACC4P020</accession>
<evidence type="ECO:0000313" key="1">
    <source>
        <dbReference type="EMBL" id="KHD26091.1"/>
    </source>
</evidence>
<organism evidence="1 2">
    <name type="scientific">Vibrio caribbeanicus</name>
    <dbReference type="NCBI Taxonomy" id="701175"/>
    <lineage>
        <taxon>Bacteria</taxon>
        <taxon>Pseudomonadati</taxon>
        <taxon>Pseudomonadota</taxon>
        <taxon>Gammaproteobacteria</taxon>
        <taxon>Vibrionales</taxon>
        <taxon>Vibrionaceae</taxon>
        <taxon>Vibrio</taxon>
    </lineage>
</organism>
<keyword evidence="2" id="KW-1185">Reference proteome</keyword>
<comment type="caution">
    <text evidence="1">The sequence shown here is derived from an EMBL/GenBank/DDBJ whole genome shotgun (WGS) entry which is preliminary data.</text>
</comment>
<dbReference type="Proteomes" id="UP000030421">
    <property type="component" value="Unassembled WGS sequence"/>
</dbReference>
<protein>
    <submittedName>
        <fullName evidence="1">Uncharacterized protein</fullName>
    </submittedName>
</protein>
<gene>
    <name evidence="1" type="ORF">NM09_04925</name>
</gene>
<sequence length="60" mass="7040">MQQIFRNDDQGTHHDHAYGEMRHLRNDDQGKMVRFSDSSVSDLIDKKIGTMIKYDIFPEA</sequence>
<name>A0ACC4P020_9VIBR</name>
<evidence type="ECO:0000313" key="2">
    <source>
        <dbReference type="Proteomes" id="UP000030421"/>
    </source>
</evidence>